<evidence type="ECO:0000256" key="4">
    <source>
        <dbReference type="ARBA" id="ARBA00023136"/>
    </source>
</evidence>
<name>A0AA38IGU1_9CUCU</name>
<evidence type="ECO:0000259" key="6">
    <source>
        <dbReference type="Pfam" id="PF20649"/>
    </source>
</evidence>
<dbReference type="EMBL" id="JALNTZ010000004">
    <property type="protein sequence ID" value="KAJ3656220.1"/>
    <property type="molecule type" value="Genomic_DNA"/>
</dbReference>
<sequence>MDNSSSESDLIDQIENDEFYKYFLKSGSKSSSVSQALTISEQVKKLGEGIELISRELQKQVLEKHDDLLRQGNHATKLENVLSTMNGHVQNLFANAERLRNQITGPYNALETHTKVLGRLHLASHILRQVNRIQQLSKRLSNTTDPVQKATILHELEQLASDSDLKDIDAVTSELRNIRAQQQKVVKLATGSLSQGIINENVGQTTTALQIFINLGIINNTLQTTIENSLSECRECLKAAFDYNALSTSSKVSKGPGRITLTSSQGFRNKIWIEIEKAFSEEIYQNCKQIKFLQTTVNNLNVQNIDVDIASKFWLKLGQLIQHEIKNSSSAVQQMLEEDYPKLLKCFYEMHEKLKYNEFVFDRQVLDKCENSYLSGSLNRLLDPAQSMFNNEIEVPSHDQIDSLIRIITSELSVALIEDNLSEKICKNVSKSIRMYALKTEQQIETGPEAAQVIAGNANSGQQKNVQYANALYYFQVQIQRMLLNMKDSLPQSGGSIINESLQVLVNLVAAILQPIVDSISSTIETIVVTIHLETDWAKLQVPPNKNTIPCSPYMRELTQFITRVYHTYLSNFNNKEVLSAKCSDVAIRCIELLVRHSSLLRPLSQGGRVRLHSDYLHLEHSLKVICPHLSDLGRPYRLLRSMASLITLTPEEIVASQASESSVPHSTVLLMLFSYAGSELASPHQNTAWSLPKLSVWLDEHPSEADRLDLIAGALQKYENLVRQKNSVNYDPVYPVMSKFLESAVKSLK</sequence>
<dbReference type="InterPro" id="IPR019465">
    <property type="entry name" value="Cog5"/>
</dbReference>
<dbReference type="AlphaFoldDB" id="A0AA38IGU1"/>
<comment type="subcellular location">
    <subcellularLocation>
        <location evidence="1">Golgi apparatus membrane</location>
        <topology evidence="1">Peripheral membrane protein</topology>
    </subcellularLocation>
</comment>
<dbReference type="PANTHER" id="PTHR13228:SF3">
    <property type="entry name" value="CONSERVED OLIGOMERIC GOLGI COMPLEX SUBUNIT 5"/>
    <property type="match status" value="1"/>
</dbReference>
<dbReference type="GO" id="GO:0006891">
    <property type="term" value="P:intra-Golgi vesicle-mediated transport"/>
    <property type="evidence" value="ECO:0007669"/>
    <property type="project" value="InterPro"/>
</dbReference>
<dbReference type="InterPro" id="IPR048485">
    <property type="entry name" value="COG5_helical"/>
</dbReference>
<gene>
    <name evidence="7" type="ORF">Zmor_015314</name>
</gene>
<dbReference type="GO" id="GO:0017119">
    <property type="term" value="C:Golgi transport complex"/>
    <property type="evidence" value="ECO:0007669"/>
    <property type="project" value="InterPro"/>
</dbReference>
<evidence type="ECO:0000256" key="1">
    <source>
        <dbReference type="ARBA" id="ARBA00004395"/>
    </source>
</evidence>
<evidence type="ECO:0000313" key="8">
    <source>
        <dbReference type="Proteomes" id="UP001168821"/>
    </source>
</evidence>
<accession>A0AA38IGU1</accession>
<comment type="caution">
    <text evidence="7">The sequence shown here is derived from an EMBL/GenBank/DDBJ whole genome shotgun (WGS) entry which is preliminary data.</text>
</comment>
<dbReference type="PANTHER" id="PTHR13228">
    <property type="entry name" value="CONSERVED OLIGOMERIC GOLGI COMPLEX COMPONENT 5"/>
    <property type="match status" value="1"/>
</dbReference>
<dbReference type="InterPro" id="IPR049176">
    <property type="entry name" value="COG5_N"/>
</dbReference>
<organism evidence="7 8">
    <name type="scientific">Zophobas morio</name>
    <dbReference type="NCBI Taxonomy" id="2755281"/>
    <lineage>
        <taxon>Eukaryota</taxon>
        <taxon>Metazoa</taxon>
        <taxon>Ecdysozoa</taxon>
        <taxon>Arthropoda</taxon>
        <taxon>Hexapoda</taxon>
        <taxon>Insecta</taxon>
        <taxon>Pterygota</taxon>
        <taxon>Neoptera</taxon>
        <taxon>Endopterygota</taxon>
        <taxon>Coleoptera</taxon>
        <taxon>Polyphaga</taxon>
        <taxon>Cucujiformia</taxon>
        <taxon>Tenebrionidae</taxon>
        <taxon>Zophobas</taxon>
    </lineage>
</organism>
<evidence type="ECO:0000256" key="2">
    <source>
        <dbReference type="ARBA" id="ARBA00020974"/>
    </source>
</evidence>
<evidence type="ECO:0000256" key="3">
    <source>
        <dbReference type="ARBA" id="ARBA00023034"/>
    </source>
</evidence>
<proteinExistence type="predicted"/>
<feature type="domain" description="Conserved oligomeric Golgi complex subunit 5 helical" evidence="6">
    <location>
        <begin position="165"/>
        <end position="350"/>
    </location>
</feature>
<reference evidence="7" key="1">
    <citation type="journal article" date="2023" name="G3 (Bethesda)">
        <title>Whole genome assemblies of Zophobas morio and Tenebrio molitor.</title>
        <authorList>
            <person name="Kaur S."/>
            <person name="Stinson S.A."/>
            <person name="diCenzo G.C."/>
        </authorList>
    </citation>
    <scope>NUCLEOTIDE SEQUENCE</scope>
    <source>
        <strain evidence="7">QUZm001</strain>
    </source>
</reference>
<feature type="domain" description="Conserved oligomeric Golgi complex subunit 5 N-terminal" evidence="5">
    <location>
        <begin position="29"/>
        <end position="140"/>
    </location>
</feature>
<evidence type="ECO:0000313" key="7">
    <source>
        <dbReference type="EMBL" id="KAJ3656220.1"/>
    </source>
</evidence>
<dbReference type="Pfam" id="PF20649">
    <property type="entry name" value="COG5_C"/>
    <property type="match status" value="1"/>
</dbReference>
<keyword evidence="4" id="KW-0472">Membrane</keyword>
<dbReference type="GO" id="GO:0000139">
    <property type="term" value="C:Golgi membrane"/>
    <property type="evidence" value="ECO:0007669"/>
    <property type="project" value="UniProtKB-SubCell"/>
</dbReference>
<dbReference type="Pfam" id="PF10392">
    <property type="entry name" value="COG5_N"/>
    <property type="match status" value="1"/>
</dbReference>
<protein>
    <recommendedName>
        <fullName evidence="2">Conserved oligomeric Golgi complex subunit 5</fullName>
    </recommendedName>
</protein>
<evidence type="ECO:0000259" key="5">
    <source>
        <dbReference type="Pfam" id="PF10392"/>
    </source>
</evidence>
<dbReference type="Proteomes" id="UP001168821">
    <property type="component" value="Unassembled WGS sequence"/>
</dbReference>
<keyword evidence="8" id="KW-1185">Reference proteome</keyword>
<keyword evidence="3" id="KW-0333">Golgi apparatus</keyword>